<evidence type="ECO:0000256" key="1">
    <source>
        <dbReference type="SAM" id="MobiDB-lite"/>
    </source>
</evidence>
<gene>
    <name evidence="2" type="ORF">AVDCRST_MAG55-387</name>
</gene>
<keyword evidence="2" id="KW-0418">Kinase</keyword>
<organism evidence="2">
    <name type="scientific">uncultured Rubrobacteraceae bacterium</name>
    <dbReference type="NCBI Taxonomy" id="349277"/>
    <lineage>
        <taxon>Bacteria</taxon>
        <taxon>Bacillati</taxon>
        <taxon>Actinomycetota</taxon>
        <taxon>Rubrobacteria</taxon>
        <taxon>Rubrobacterales</taxon>
        <taxon>Rubrobacteraceae</taxon>
        <taxon>environmental samples</taxon>
    </lineage>
</organism>
<feature type="compositionally biased region" description="Basic and acidic residues" evidence="1">
    <location>
        <begin position="86"/>
        <end position="122"/>
    </location>
</feature>
<feature type="non-terminal residue" evidence="2">
    <location>
        <position position="1"/>
    </location>
</feature>
<dbReference type="AlphaFoldDB" id="A0A6J4NUV8"/>
<sequence length="313" mass="33162">ERLRPARAVAVLLFSACDVWGEGGESRAQPGRRQGAIGETAGSRLPRSGETGGAARLARHEGDRGRARHRSRAAGGRPRGRRRRGWDRPRGGGRLRRDGAGHGRGAGRDRQRLREGARDRRGTAAGAGGASGGESPRRGCRGGKRGPVQQRARDRVRRRGRRGGGDGPLVPAGGRQVRVVGGAPVLGFPVPRGHLAAGRRGGRRGEDDTRRGGARHHLRLYVPARARCGPRRRSLRRRLVRGGRPSRGAEAHPPRAPGNPYSPQKGTRSPGAGGRGRVGKTRAGARGRRDAPPHVRVPGAGPARGAAGHRAEM</sequence>
<feature type="compositionally biased region" description="Basic residues" evidence="1">
    <location>
        <begin position="277"/>
        <end position="286"/>
    </location>
</feature>
<feature type="compositionally biased region" description="Basic residues" evidence="1">
    <location>
        <begin position="228"/>
        <end position="241"/>
    </location>
</feature>
<feature type="compositionally biased region" description="Basic residues" evidence="1">
    <location>
        <begin position="66"/>
        <end position="85"/>
    </location>
</feature>
<proteinExistence type="predicted"/>
<accession>A0A6J4NUV8</accession>
<feature type="compositionally biased region" description="Low complexity" evidence="1">
    <location>
        <begin position="296"/>
        <end position="313"/>
    </location>
</feature>
<protein>
    <submittedName>
        <fullName evidence="2">Transcription regulator [contains diacylglycerol kinase catalytic domain]</fullName>
    </submittedName>
</protein>
<feature type="region of interest" description="Disordered" evidence="1">
    <location>
        <begin position="190"/>
        <end position="313"/>
    </location>
</feature>
<feature type="non-terminal residue" evidence="2">
    <location>
        <position position="313"/>
    </location>
</feature>
<name>A0A6J4NUV8_9ACTN</name>
<dbReference type="GO" id="GO:0016301">
    <property type="term" value="F:kinase activity"/>
    <property type="evidence" value="ECO:0007669"/>
    <property type="project" value="UniProtKB-KW"/>
</dbReference>
<keyword evidence="2" id="KW-0808">Transferase</keyword>
<evidence type="ECO:0000313" key="2">
    <source>
        <dbReference type="EMBL" id="CAA9396394.1"/>
    </source>
</evidence>
<dbReference type="EMBL" id="CADCUZ010000018">
    <property type="protein sequence ID" value="CAA9396394.1"/>
    <property type="molecule type" value="Genomic_DNA"/>
</dbReference>
<reference evidence="2" key="1">
    <citation type="submission" date="2020-02" db="EMBL/GenBank/DDBJ databases">
        <authorList>
            <person name="Meier V. D."/>
        </authorList>
    </citation>
    <scope>NUCLEOTIDE SEQUENCE</scope>
    <source>
        <strain evidence="2">AVDCRST_MAG55</strain>
    </source>
</reference>
<feature type="region of interest" description="Disordered" evidence="1">
    <location>
        <begin position="21"/>
        <end position="176"/>
    </location>
</feature>